<name>A0A449AUV6_9BACT</name>
<gene>
    <name evidence="2" type="primary">MCYN0418_2</name>
    <name evidence="2" type="ORF">NCTC10194_00252</name>
</gene>
<keyword evidence="2" id="KW-0418">Kinase</keyword>
<proteinExistence type="predicted"/>
<dbReference type="KEGG" id="mgly:NCTC10194_00252"/>
<reference evidence="2 3" key="1">
    <citation type="submission" date="2019-01" db="EMBL/GenBank/DDBJ databases">
        <authorList>
            <consortium name="Pathogen Informatics"/>
        </authorList>
    </citation>
    <scope>NUCLEOTIDE SEQUENCE [LARGE SCALE GENOMIC DNA]</scope>
    <source>
        <strain evidence="2 3">NCTC10194</strain>
    </source>
</reference>
<dbReference type="EMBL" id="LR215024">
    <property type="protein sequence ID" value="VEU70250.1"/>
    <property type="molecule type" value="Genomic_DNA"/>
</dbReference>
<dbReference type="AlphaFoldDB" id="A0A449AUV6"/>
<dbReference type="InterPro" id="IPR050566">
    <property type="entry name" value="Deoxyribonucleoside_kinase"/>
</dbReference>
<keyword evidence="2" id="KW-0808">Transferase</keyword>
<feature type="domain" description="Deoxynucleoside kinase" evidence="1">
    <location>
        <begin position="2"/>
        <end position="204"/>
    </location>
</feature>
<dbReference type="InterPro" id="IPR031314">
    <property type="entry name" value="DNK_dom"/>
</dbReference>
<keyword evidence="3" id="KW-1185">Reference proteome</keyword>
<evidence type="ECO:0000313" key="2">
    <source>
        <dbReference type="EMBL" id="VEU70250.1"/>
    </source>
</evidence>
<dbReference type="Proteomes" id="UP000290815">
    <property type="component" value="Chromosome"/>
</dbReference>
<dbReference type="InterPro" id="IPR027417">
    <property type="entry name" value="P-loop_NTPase"/>
</dbReference>
<dbReference type="Gene3D" id="3.40.50.300">
    <property type="entry name" value="P-loop containing nucleotide triphosphate hydrolases"/>
    <property type="match status" value="1"/>
</dbReference>
<sequence length="214" mass="25889">MISSGKSTLVSLLVEHYKNNLQKPAYFLNEFKENDVVFNNLLKWHLEKKPNITLSFELYVLDSHISELYKIENELKKQFADYFLFLDRFSVEHIIFSQIAFENDPKRWRSYKTMANKMIDSFNIPDFVIYLDVNFETFKNRIFQRNRKAEIDNWNINEVYYKKLHHDYKSNFIKLCQEYGVNYCILDTNNKNQEEVLNEALLQIENFRSNSKFN</sequence>
<evidence type="ECO:0000313" key="3">
    <source>
        <dbReference type="Proteomes" id="UP000290815"/>
    </source>
</evidence>
<dbReference type="Pfam" id="PF01712">
    <property type="entry name" value="dNK"/>
    <property type="match status" value="1"/>
</dbReference>
<accession>A0A449AUV6</accession>
<dbReference type="GO" id="GO:0005737">
    <property type="term" value="C:cytoplasm"/>
    <property type="evidence" value="ECO:0007669"/>
    <property type="project" value="TreeGrafter"/>
</dbReference>
<protein>
    <submittedName>
        <fullName evidence="2">Deoxyguanosine kinase</fullName>
    </submittedName>
</protein>
<dbReference type="PANTHER" id="PTHR10513">
    <property type="entry name" value="DEOXYNUCLEOSIDE KINASE"/>
    <property type="match status" value="1"/>
</dbReference>
<dbReference type="SUPFAM" id="SSF52540">
    <property type="entry name" value="P-loop containing nucleoside triphosphate hydrolases"/>
    <property type="match status" value="1"/>
</dbReference>
<evidence type="ECO:0000259" key="1">
    <source>
        <dbReference type="Pfam" id="PF01712"/>
    </source>
</evidence>
<organism evidence="2 3">
    <name type="scientific">Mycoplasmopsis glycophila</name>
    <dbReference type="NCBI Taxonomy" id="171285"/>
    <lineage>
        <taxon>Bacteria</taxon>
        <taxon>Bacillati</taxon>
        <taxon>Mycoplasmatota</taxon>
        <taxon>Mycoplasmoidales</taxon>
        <taxon>Metamycoplasmataceae</taxon>
        <taxon>Mycoplasmopsis</taxon>
    </lineage>
</organism>
<dbReference type="GO" id="GO:0019136">
    <property type="term" value="F:deoxynucleoside kinase activity"/>
    <property type="evidence" value="ECO:0007669"/>
    <property type="project" value="TreeGrafter"/>
</dbReference>
<dbReference type="PANTHER" id="PTHR10513:SF35">
    <property type="entry name" value="DEOXYADENOSINE KINASE"/>
    <property type="match status" value="1"/>
</dbReference>
<dbReference type="RefSeq" id="WP_052353017.1">
    <property type="nucleotide sequence ID" value="NZ_LR215024.1"/>
</dbReference>